<feature type="transmembrane region" description="Helical" evidence="9">
    <location>
        <begin position="72"/>
        <end position="98"/>
    </location>
</feature>
<organism evidence="11 12">
    <name type="scientific">Candidatus Blochmannia ocreatus</name>
    <name type="common">nom. nud.</name>
    <dbReference type="NCBI Taxonomy" id="251538"/>
    <lineage>
        <taxon>Bacteria</taxon>
        <taxon>Pseudomonadati</taxon>
        <taxon>Pseudomonadota</taxon>
        <taxon>Gammaproteobacteria</taxon>
        <taxon>Enterobacterales</taxon>
        <taxon>Enterobacteriaceae</taxon>
        <taxon>ant endosymbionts</taxon>
        <taxon>Candidatus Blochmanniella</taxon>
    </lineage>
</organism>
<dbReference type="Gene3D" id="3.60.110.10">
    <property type="entry name" value="Carbon-nitrogen hydrolase"/>
    <property type="match status" value="1"/>
</dbReference>
<keyword evidence="5 9" id="KW-0812">Transmembrane</keyword>
<accession>A0ABY4SVC7</accession>
<evidence type="ECO:0000259" key="10">
    <source>
        <dbReference type="PROSITE" id="PS50263"/>
    </source>
</evidence>
<keyword evidence="8 9" id="KW-0012">Acyltransferase</keyword>
<feature type="transmembrane region" description="Helical" evidence="9">
    <location>
        <begin position="150"/>
        <end position="172"/>
    </location>
</feature>
<dbReference type="PANTHER" id="PTHR38686:SF1">
    <property type="entry name" value="APOLIPOPROTEIN N-ACYLTRANSFERASE"/>
    <property type="match status" value="1"/>
</dbReference>
<keyword evidence="6 9" id="KW-1133">Transmembrane helix</keyword>
<gene>
    <name evidence="9 11" type="primary">lnt</name>
    <name evidence="11" type="ORF">M9405_01470</name>
</gene>
<reference evidence="11" key="1">
    <citation type="submission" date="2022-05" db="EMBL/GenBank/DDBJ databases">
        <title>Impact of host demography and evolutionary history on endosymbiont molecular evolution: a test in carpenter ants (Genus Camponotus) and their Blochmannia endosymbionts.</title>
        <authorList>
            <person name="Manthey J.D."/>
            <person name="Giron J.C."/>
            <person name="Hruska J.P."/>
        </authorList>
    </citation>
    <scope>NUCLEOTIDE SEQUENCE</scope>
    <source>
        <strain evidence="11">C-006</strain>
    </source>
</reference>
<protein>
    <recommendedName>
        <fullName evidence="9">Apolipoprotein N-acyltransferase</fullName>
        <shortName evidence="9">ALP N-acyltransferase</shortName>
        <ecNumber evidence="9">2.3.1.269</ecNumber>
    </recommendedName>
</protein>
<dbReference type="NCBIfam" id="TIGR00546">
    <property type="entry name" value="lnt"/>
    <property type="match status" value="1"/>
</dbReference>
<keyword evidence="12" id="KW-1185">Reference proteome</keyword>
<dbReference type="InterPro" id="IPR003010">
    <property type="entry name" value="C-N_Hydrolase"/>
</dbReference>
<dbReference type="InterPro" id="IPR004563">
    <property type="entry name" value="Apolipo_AcylTrfase"/>
</dbReference>
<keyword evidence="4 9" id="KW-0808">Transferase</keyword>
<evidence type="ECO:0000256" key="9">
    <source>
        <dbReference type="HAMAP-Rule" id="MF_01148"/>
    </source>
</evidence>
<evidence type="ECO:0000313" key="11">
    <source>
        <dbReference type="EMBL" id="URJ25374.1"/>
    </source>
</evidence>
<dbReference type="CDD" id="cd07571">
    <property type="entry name" value="ALP_N-acyl_transferase"/>
    <property type="match status" value="1"/>
</dbReference>
<name>A0ABY4SVC7_9ENTR</name>
<dbReference type="Proteomes" id="UP001056834">
    <property type="component" value="Chromosome"/>
</dbReference>
<dbReference type="InterPro" id="IPR045378">
    <property type="entry name" value="LNT_N"/>
</dbReference>
<evidence type="ECO:0000256" key="7">
    <source>
        <dbReference type="ARBA" id="ARBA00023136"/>
    </source>
</evidence>
<evidence type="ECO:0000256" key="2">
    <source>
        <dbReference type="ARBA" id="ARBA00010065"/>
    </source>
</evidence>
<dbReference type="PANTHER" id="PTHR38686">
    <property type="entry name" value="APOLIPOPROTEIN N-ACYLTRANSFERASE"/>
    <property type="match status" value="1"/>
</dbReference>
<dbReference type="EC" id="2.3.1.269" evidence="9"/>
<dbReference type="SUPFAM" id="SSF56317">
    <property type="entry name" value="Carbon-nitrogen hydrolase"/>
    <property type="match status" value="1"/>
</dbReference>
<feature type="transmembrane region" description="Helical" evidence="9">
    <location>
        <begin position="179"/>
        <end position="201"/>
    </location>
</feature>
<evidence type="ECO:0000256" key="3">
    <source>
        <dbReference type="ARBA" id="ARBA00022475"/>
    </source>
</evidence>
<feature type="domain" description="CN hydrolase" evidence="10">
    <location>
        <begin position="214"/>
        <end position="463"/>
    </location>
</feature>
<evidence type="ECO:0000256" key="4">
    <source>
        <dbReference type="ARBA" id="ARBA00022679"/>
    </source>
</evidence>
<keyword evidence="3 9" id="KW-1003">Cell membrane</keyword>
<feature type="transmembrane region" description="Helical" evidence="9">
    <location>
        <begin position="110"/>
        <end position="130"/>
    </location>
</feature>
<dbReference type="InterPro" id="IPR036526">
    <property type="entry name" value="C-N_Hydrolase_sf"/>
</dbReference>
<dbReference type="Pfam" id="PF20154">
    <property type="entry name" value="LNT_N"/>
    <property type="match status" value="1"/>
</dbReference>
<keyword evidence="7 9" id="KW-0472">Membrane</keyword>
<evidence type="ECO:0000256" key="6">
    <source>
        <dbReference type="ARBA" id="ARBA00022989"/>
    </source>
</evidence>
<comment type="similarity">
    <text evidence="2 9">Belongs to the CN hydrolase family. Apolipoprotein N-acyltransferase subfamily.</text>
</comment>
<dbReference type="PROSITE" id="PS50263">
    <property type="entry name" value="CN_HYDROLASE"/>
    <property type="match status" value="1"/>
</dbReference>
<evidence type="ECO:0000256" key="8">
    <source>
        <dbReference type="ARBA" id="ARBA00023315"/>
    </source>
</evidence>
<comment type="function">
    <text evidence="9">Catalyzes the phospholipid dependent N-acylation of the N-terminal cysteine of apolipoprotein, the last step in lipoprotein maturation.</text>
</comment>
<feature type="transmembrane region" description="Helical" evidence="9">
    <location>
        <begin position="477"/>
        <end position="498"/>
    </location>
</feature>
<comment type="catalytic activity">
    <reaction evidence="9">
        <text>N-terminal S-1,2-diacyl-sn-glyceryl-L-cysteinyl-[lipoprotein] + a glycerophospholipid = N-acyl-S-1,2-diacyl-sn-glyceryl-L-cysteinyl-[lipoprotein] + a 2-acyl-sn-glycero-3-phospholipid + H(+)</text>
        <dbReference type="Rhea" id="RHEA:48228"/>
        <dbReference type="Rhea" id="RHEA-COMP:14681"/>
        <dbReference type="Rhea" id="RHEA-COMP:14684"/>
        <dbReference type="ChEBI" id="CHEBI:15378"/>
        <dbReference type="ChEBI" id="CHEBI:136912"/>
        <dbReference type="ChEBI" id="CHEBI:140656"/>
        <dbReference type="ChEBI" id="CHEBI:140657"/>
        <dbReference type="ChEBI" id="CHEBI:140660"/>
        <dbReference type="EC" id="2.3.1.269"/>
    </reaction>
</comment>
<evidence type="ECO:0000256" key="1">
    <source>
        <dbReference type="ARBA" id="ARBA00004651"/>
    </source>
</evidence>
<feature type="transmembrane region" description="Helical" evidence="9">
    <location>
        <begin position="42"/>
        <end position="60"/>
    </location>
</feature>
<proteinExistence type="inferred from homology"/>
<dbReference type="EMBL" id="CP097762">
    <property type="protein sequence ID" value="URJ25374.1"/>
    <property type="molecule type" value="Genomic_DNA"/>
</dbReference>
<evidence type="ECO:0000313" key="12">
    <source>
        <dbReference type="Proteomes" id="UP001056834"/>
    </source>
</evidence>
<comment type="subcellular location">
    <subcellularLocation>
        <location evidence="1 9">Cell membrane</location>
        <topology evidence="1 9">Multi-pass membrane protein</topology>
    </subcellularLocation>
</comment>
<dbReference type="HAMAP" id="MF_01148">
    <property type="entry name" value="Lnt"/>
    <property type="match status" value="1"/>
</dbReference>
<sequence>MLFSGLFAILAFSSYNFWPASIISLTILLIKVLESTWKQSAFYAFFWGIGFFGSGLQWMYISLHRFSNISNYIVIILIIFFLLYLALFPIFFSIVLSVIRSYLKIMPLRYTVSIIPVLWSIIEYVREYMFTGFPWLQLGYSQIDGPLKSIAPIFGVEGVTFVLVLISGLLSVSIIQRSLLPAMIAAGILLCLWCLTCLHWYSVQPKRAVHVSLVQGNIDQKIKWDVNYVEHILRTYVRHTLTLLGTTKIIIWPESAIPGNEKDYSYMLTILDKKLSAFQTNLITGIIGINNIKNIYCYYNSIIVLGNFQPYKYPSINRYDKHHLVLFTETYPCQKSFIKLLFNILDMPVFFMQKGSYIQNPLITSQVKITAVICYEIICGKQMRNNFSPDTDFLLTVANNAWFGDSTEPWQYLQIARMRALELGRPLLCSTNNGVTAIINADGSVQVRLLQFISSVLNATVAPTTGLTPYAKFGSKLFWSVSLFFICVFLCLNFKIIYKRNSNFFLD</sequence>
<dbReference type="Pfam" id="PF00795">
    <property type="entry name" value="CN_hydrolase"/>
    <property type="match status" value="1"/>
</dbReference>
<comment type="pathway">
    <text evidence="9">Protein modification; lipoprotein biosynthesis (N-acyl transfer).</text>
</comment>
<feature type="transmembrane region" description="Helical" evidence="9">
    <location>
        <begin position="6"/>
        <end position="30"/>
    </location>
</feature>
<evidence type="ECO:0000256" key="5">
    <source>
        <dbReference type="ARBA" id="ARBA00022692"/>
    </source>
</evidence>
<dbReference type="RefSeq" id="WP_250223505.1">
    <property type="nucleotide sequence ID" value="NZ_CP097762.1"/>
</dbReference>